<sequence>MHWILGHSGIEGNEKADKLAKAATRIESDELPADTGKFTKKIDVALHTGNTVALVWINRRVTSPIIGFSTEERMDEALESRGKTLTYEGEKYLEEMYQPMNI</sequence>
<dbReference type="Proteomes" id="UP000799755">
    <property type="component" value="Unassembled WGS sequence"/>
</dbReference>
<accession>A0ACB6R4X3</accession>
<name>A0ACB6R4X3_9PLEO</name>
<comment type="caution">
    <text evidence="1">The sequence shown here is derived from an EMBL/GenBank/DDBJ whole genome shotgun (WGS) entry which is preliminary data.</text>
</comment>
<proteinExistence type="predicted"/>
<keyword evidence="2" id="KW-1185">Reference proteome</keyword>
<protein>
    <submittedName>
        <fullName evidence="1">Uncharacterized protein</fullName>
    </submittedName>
</protein>
<evidence type="ECO:0000313" key="2">
    <source>
        <dbReference type="Proteomes" id="UP000799755"/>
    </source>
</evidence>
<gene>
    <name evidence="1" type="ORF">BDR25DRAFT_352073</name>
</gene>
<evidence type="ECO:0000313" key="1">
    <source>
        <dbReference type="EMBL" id="KAF2473577.1"/>
    </source>
</evidence>
<reference evidence="1" key="1">
    <citation type="journal article" date="2020" name="Stud. Mycol.">
        <title>101 Dothideomycetes genomes: a test case for predicting lifestyles and emergence of pathogens.</title>
        <authorList>
            <person name="Haridas S."/>
            <person name="Albert R."/>
            <person name="Binder M."/>
            <person name="Bloem J."/>
            <person name="Labutti K."/>
            <person name="Salamov A."/>
            <person name="Andreopoulos B."/>
            <person name="Baker S."/>
            <person name="Barry K."/>
            <person name="Bills G."/>
            <person name="Bluhm B."/>
            <person name="Cannon C."/>
            <person name="Castanera R."/>
            <person name="Culley D."/>
            <person name="Daum C."/>
            <person name="Ezra D."/>
            <person name="Gonzalez J."/>
            <person name="Henrissat B."/>
            <person name="Kuo A."/>
            <person name="Liang C."/>
            <person name="Lipzen A."/>
            <person name="Lutzoni F."/>
            <person name="Magnuson J."/>
            <person name="Mondo S."/>
            <person name="Nolan M."/>
            <person name="Ohm R."/>
            <person name="Pangilinan J."/>
            <person name="Park H.-J."/>
            <person name="Ramirez L."/>
            <person name="Alfaro M."/>
            <person name="Sun H."/>
            <person name="Tritt A."/>
            <person name="Yoshinaga Y."/>
            <person name="Zwiers L.-H."/>
            <person name="Turgeon B."/>
            <person name="Goodwin S."/>
            <person name="Spatafora J."/>
            <person name="Crous P."/>
            <person name="Grigoriev I."/>
        </authorList>
    </citation>
    <scope>NUCLEOTIDE SEQUENCE</scope>
    <source>
        <strain evidence="1">ATCC 200398</strain>
    </source>
</reference>
<dbReference type="EMBL" id="MU003499">
    <property type="protein sequence ID" value="KAF2473577.1"/>
    <property type="molecule type" value="Genomic_DNA"/>
</dbReference>
<organism evidence="1 2">
    <name type="scientific">Lindgomyces ingoldianus</name>
    <dbReference type="NCBI Taxonomy" id="673940"/>
    <lineage>
        <taxon>Eukaryota</taxon>
        <taxon>Fungi</taxon>
        <taxon>Dikarya</taxon>
        <taxon>Ascomycota</taxon>
        <taxon>Pezizomycotina</taxon>
        <taxon>Dothideomycetes</taxon>
        <taxon>Pleosporomycetidae</taxon>
        <taxon>Pleosporales</taxon>
        <taxon>Lindgomycetaceae</taxon>
        <taxon>Lindgomyces</taxon>
    </lineage>
</organism>